<organism evidence="2 3">
    <name type="scientific">Scylla paramamosain</name>
    <name type="common">Mud crab</name>
    <dbReference type="NCBI Taxonomy" id="85552"/>
    <lineage>
        <taxon>Eukaryota</taxon>
        <taxon>Metazoa</taxon>
        <taxon>Ecdysozoa</taxon>
        <taxon>Arthropoda</taxon>
        <taxon>Crustacea</taxon>
        <taxon>Multicrustacea</taxon>
        <taxon>Malacostraca</taxon>
        <taxon>Eumalacostraca</taxon>
        <taxon>Eucarida</taxon>
        <taxon>Decapoda</taxon>
        <taxon>Pleocyemata</taxon>
        <taxon>Brachyura</taxon>
        <taxon>Eubrachyura</taxon>
        <taxon>Portunoidea</taxon>
        <taxon>Portunidae</taxon>
        <taxon>Portuninae</taxon>
        <taxon>Scylla</taxon>
    </lineage>
</organism>
<evidence type="ECO:0008006" key="4">
    <source>
        <dbReference type="Google" id="ProtNLM"/>
    </source>
</evidence>
<accession>A0AAW0TYF9</accession>
<proteinExistence type="predicted"/>
<comment type="caution">
    <text evidence="2">The sequence shown here is derived from an EMBL/GenBank/DDBJ whole genome shotgun (WGS) entry which is preliminary data.</text>
</comment>
<name>A0AAW0TYF9_SCYPA</name>
<keyword evidence="3" id="KW-1185">Reference proteome</keyword>
<dbReference type="EMBL" id="JARAKH010000022">
    <property type="protein sequence ID" value="KAK8392824.1"/>
    <property type="molecule type" value="Genomic_DNA"/>
</dbReference>
<reference evidence="2 3" key="1">
    <citation type="submission" date="2023-03" db="EMBL/GenBank/DDBJ databases">
        <title>High-quality genome of Scylla paramamosain provides insights in environmental adaptation.</title>
        <authorList>
            <person name="Zhang L."/>
        </authorList>
    </citation>
    <scope>NUCLEOTIDE SEQUENCE [LARGE SCALE GENOMIC DNA]</scope>
    <source>
        <strain evidence="2">LZ_2023a</strain>
        <tissue evidence="2">Muscle</tissue>
    </source>
</reference>
<dbReference type="Proteomes" id="UP001487740">
    <property type="component" value="Unassembled WGS sequence"/>
</dbReference>
<dbReference type="AlphaFoldDB" id="A0AAW0TYF9"/>
<evidence type="ECO:0000256" key="1">
    <source>
        <dbReference type="SAM" id="MobiDB-lite"/>
    </source>
</evidence>
<protein>
    <recommendedName>
        <fullName evidence="4">Secreted protein</fullName>
    </recommendedName>
</protein>
<gene>
    <name evidence="2" type="ORF">O3P69_014932</name>
</gene>
<evidence type="ECO:0000313" key="2">
    <source>
        <dbReference type="EMBL" id="KAK8392824.1"/>
    </source>
</evidence>
<evidence type="ECO:0000313" key="3">
    <source>
        <dbReference type="Proteomes" id="UP001487740"/>
    </source>
</evidence>
<feature type="region of interest" description="Disordered" evidence="1">
    <location>
        <begin position="76"/>
        <end position="120"/>
    </location>
</feature>
<sequence>MAQLFEISTRVSLMAAVGVTRSGTAVMVLLVVEGVQVSAGLRRAWRGVGYVQGSVRERLSARSKFCKGGKVKFCQAPPPPRQASSLAARRSNHAEARPGHTRPLTSTHEVPTASPPGHDV</sequence>